<dbReference type="InterPro" id="IPR043129">
    <property type="entry name" value="ATPase_NBD"/>
</dbReference>
<dbReference type="PANTHER" id="PTHR18964:SF149">
    <property type="entry name" value="BIFUNCTIONAL UDP-N-ACETYLGLUCOSAMINE 2-EPIMERASE_N-ACETYLMANNOSAMINE KINASE"/>
    <property type="match status" value="1"/>
</dbReference>
<dbReference type="InterPro" id="IPR036388">
    <property type="entry name" value="WH-like_DNA-bd_sf"/>
</dbReference>
<evidence type="ECO:0000313" key="5">
    <source>
        <dbReference type="Proteomes" id="UP000674938"/>
    </source>
</evidence>
<dbReference type="CDD" id="cd24077">
    <property type="entry name" value="ASKHA_ATPase_ROK_SaXylR-like"/>
    <property type="match status" value="1"/>
</dbReference>
<protein>
    <submittedName>
        <fullName evidence="4">ROK family transcriptional regulator</fullName>
    </submittedName>
</protein>
<evidence type="ECO:0000256" key="3">
    <source>
        <dbReference type="ARBA" id="ARBA00022629"/>
    </source>
</evidence>
<reference evidence="4" key="1">
    <citation type="submission" date="2020-12" db="EMBL/GenBank/DDBJ databases">
        <title>Vagococcus allomyrinae sp. nov. and Enterococcus lavae sp. nov., isolated from the larvae of Allomyrina dichotoma.</title>
        <authorList>
            <person name="Lee S.D."/>
        </authorList>
    </citation>
    <scope>NUCLEOTIDE SEQUENCE</scope>
    <source>
        <strain evidence="4">BWB3-3</strain>
    </source>
</reference>
<keyword evidence="3" id="KW-0859">Xylose metabolism</keyword>
<comment type="function">
    <text evidence="1">Transcriptional repressor of xylose-utilizing enzymes.</text>
</comment>
<dbReference type="PANTHER" id="PTHR18964">
    <property type="entry name" value="ROK (REPRESSOR, ORF, KINASE) FAMILY"/>
    <property type="match status" value="1"/>
</dbReference>
<dbReference type="PROSITE" id="PS01125">
    <property type="entry name" value="ROK"/>
    <property type="match status" value="1"/>
</dbReference>
<comment type="caution">
    <text evidence="4">The sequence shown here is derived from an EMBL/GenBank/DDBJ whole genome shotgun (WGS) entry which is preliminary data.</text>
</comment>
<keyword evidence="5" id="KW-1185">Reference proteome</keyword>
<sequence>MKTMLVDKYMIRKQNESVVLAQIIKYGTISRAEVAKLTGLNKATVSEITASLIEKELVEELGEGSGTKKGGRKPVLMGFNQQAGYTLNFDLGYNYVSSSLTYLDGSFVDTKKIKNFEVNRDNVMEILADIINDHRAKCQASSTYGLVGITIAIHGIVEDNRIVFTPYYNLDQLDIVAELGKLYDIPVIVENEANLTAVAEATFSSRDAEIVSLSIYSGIGAGVIINEQLHKGKAGKSGEVGHSTLYPNGRPCPCGNQGCLEQYCSEKAVLEAFSQETGLKAELNVLISEYREDNPVALQLIDEMAFHLSIGVNNLICHFSPETIFLNSAIIRKIPEILSLIKSHLSSSFNQEVALVNSKLGANATLYGAAAISIRRFLELKSLDLTVKES</sequence>
<proteinExistence type="inferred from homology"/>
<organism evidence="4 5">
    <name type="scientific">Vagococcus allomyrinae</name>
    <dbReference type="NCBI Taxonomy" id="2794353"/>
    <lineage>
        <taxon>Bacteria</taxon>
        <taxon>Bacillati</taxon>
        <taxon>Bacillota</taxon>
        <taxon>Bacilli</taxon>
        <taxon>Lactobacillales</taxon>
        <taxon>Enterococcaceae</taxon>
        <taxon>Vagococcus</taxon>
    </lineage>
</organism>
<dbReference type="InterPro" id="IPR000600">
    <property type="entry name" value="ROK"/>
</dbReference>
<name>A0A940PA44_9ENTE</name>
<dbReference type="SUPFAM" id="SSF46785">
    <property type="entry name" value="Winged helix' DNA-binding domain"/>
    <property type="match status" value="1"/>
</dbReference>
<gene>
    <name evidence="4" type="ORF">I6N95_01390</name>
</gene>
<evidence type="ECO:0000256" key="1">
    <source>
        <dbReference type="ARBA" id="ARBA00002486"/>
    </source>
</evidence>
<comment type="similarity">
    <text evidence="2">Belongs to the ROK (NagC/XylR) family.</text>
</comment>
<dbReference type="Pfam" id="PF00480">
    <property type="entry name" value="ROK"/>
    <property type="match status" value="1"/>
</dbReference>
<evidence type="ECO:0000313" key="4">
    <source>
        <dbReference type="EMBL" id="MBP1039651.1"/>
    </source>
</evidence>
<evidence type="ECO:0000256" key="2">
    <source>
        <dbReference type="ARBA" id="ARBA00006479"/>
    </source>
</evidence>
<dbReference type="Gene3D" id="1.10.10.10">
    <property type="entry name" value="Winged helix-like DNA-binding domain superfamily/Winged helix DNA-binding domain"/>
    <property type="match status" value="1"/>
</dbReference>
<dbReference type="Gene3D" id="3.30.420.40">
    <property type="match status" value="2"/>
</dbReference>
<dbReference type="SUPFAM" id="SSF53067">
    <property type="entry name" value="Actin-like ATPase domain"/>
    <property type="match status" value="1"/>
</dbReference>
<dbReference type="InterPro" id="IPR036390">
    <property type="entry name" value="WH_DNA-bd_sf"/>
</dbReference>
<dbReference type="InterPro" id="IPR049874">
    <property type="entry name" value="ROK_cs"/>
</dbReference>
<dbReference type="AlphaFoldDB" id="A0A940PA44"/>
<dbReference type="EMBL" id="JAEEGA010000001">
    <property type="protein sequence ID" value="MBP1039651.1"/>
    <property type="molecule type" value="Genomic_DNA"/>
</dbReference>
<keyword evidence="3" id="KW-0119">Carbohydrate metabolism</keyword>
<accession>A0A940PA44</accession>
<dbReference type="GO" id="GO:0042732">
    <property type="term" value="P:D-xylose metabolic process"/>
    <property type="evidence" value="ECO:0007669"/>
    <property type="project" value="UniProtKB-KW"/>
</dbReference>
<dbReference type="Proteomes" id="UP000674938">
    <property type="component" value="Unassembled WGS sequence"/>
</dbReference>